<organism evidence="1 2">
    <name type="scientific">Epilithonimonas hungarica</name>
    <dbReference type="NCBI Taxonomy" id="454006"/>
    <lineage>
        <taxon>Bacteria</taxon>
        <taxon>Pseudomonadati</taxon>
        <taxon>Bacteroidota</taxon>
        <taxon>Flavobacteriia</taxon>
        <taxon>Flavobacteriales</taxon>
        <taxon>Weeksellaceae</taxon>
        <taxon>Chryseobacterium group</taxon>
        <taxon>Epilithonimonas</taxon>
    </lineage>
</organism>
<evidence type="ECO:0000313" key="1">
    <source>
        <dbReference type="EMBL" id="SDF52433.1"/>
    </source>
</evidence>
<dbReference type="EMBL" id="FNBH01000002">
    <property type="protein sequence ID" value="SDF52433.1"/>
    <property type="molecule type" value="Genomic_DNA"/>
</dbReference>
<accession>A0A1G7LSM0</accession>
<proteinExistence type="predicted"/>
<name>A0A1G7LSM0_9FLAO</name>
<gene>
    <name evidence="1" type="ORF">SAMN05421825_1587</name>
</gene>
<evidence type="ECO:0000313" key="2">
    <source>
        <dbReference type="Proteomes" id="UP000199203"/>
    </source>
</evidence>
<protein>
    <recommendedName>
        <fullName evidence="3">DUF2971 domain-containing protein</fullName>
    </recommendedName>
</protein>
<dbReference type="Proteomes" id="UP000199203">
    <property type="component" value="Unassembled WGS sequence"/>
</dbReference>
<dbReference type="OrthoDB" id="1234596at2"/>
<reference evidence="2" key="1">
    <citation type="submission" date="2016-10" db="EMBL/GenBank/DDBJ databases">
        <authorList>
            <person name="Varghese N."/>
            <person name="Submissions S."/>
        </authorList>
    </citation>
    <scope>NUCLEOTIDE SEQUENCE [LARGE SCALE GENOMIC DNA]</scope>
    <source>
        <strain evidence="2">DSM 19684</strain>
    </source>
</reference>
<sequence length="262" mass="31018">MEEYIYHYTSIETLALILTNKNIRFNSLKNVDDINETEFSDENMNLSSHILISCWTDNDNENLAFWNMYTPNMQGVRIKLPKIIFATYDFNTTNNIGIMKNNYVSNSLVPESECFNKNYWILPLKDYFFPVEYTDDENLLKPKLFNDDINKRMYNAGNIGKYKSKIWEFQNEVRFKILIMPTSDINKNQLHPLNDVFKVLEKNIQNTIESYYISILEESFERMEITLGPKCNLAQELIVKSLIEKYNPKAKIFKNRFSGLIR</sequence>
<dbReference type="AlphaFoldDB" id="A0A1G7LSM0"/>
<dbReference type="STRING" id="454006.SAMN05421825_1587"/>
<evidence type="ECO:0008006" key="3">
    <source>
        <dbReference type="Google" id="ProtNLM"/>
    </source>
</evidence>
<keyword evidence="2" id="KW-1185">Reference proteome</keyword>
<dbReference type="RefSeq" id="WP_089872981.1">
    <property type="nucleotide sequence ID" value="NZ_FNBH01000002.1"/>
</dbReference>